<reference evidence="2 3" key="1">
    <citation type="submission" date="2017-05" db="EMBL/GenBank/DDBJ databases">
        <title>The Genome Sequence of Enterococcus mundtii 6B1_DIV0119.</title>
        <authorList>
            <consortium name="The Broad Institute Genomics Platform"/>
            <consortium name="The Broad Institute Genomic Center for Infectious Diseases"/>
            <person name="Earl A."/>
            <person name="Manson A."/>
            <person name="Schwartman J."/>
            <person name="Gilmore M."/>
            <person name="Abouelleil A."/>
            <person name="Cao P."/>
            <person name="Chapman S."/>
            <person name="Cusick C."/>
            <person name="Shea T."/>
            <person name="Young S."/>
            <person name="Neafsey D."/>
            <person name="Nusbaum C."/>
            <person name="Birren B."/>
        </authorList>
    </citation>
    <scope>NUCLEOTIDE SEQUENCE [LARGE SCALE GENOMIC DNA]</scope>
    <source>
        <strain evidence="2 3">6B1_DIV0119</strain>
    </source>
</reference>
<organism evidence="2 3">
    <name type="scientific">Enterococcus mundtii</name>
    <dbReference type="NCBI Taxonomy" id="53346"/>
    <lineage>
        <taxon>Bacteria</taxon>
        <taxon>Bacillati</taxon>
        <taxon>Bacillota</taxon>
        <taxon>Bacilli</taxon>
        <taxon>Lactobacillales</taxon>
        <taxon>Enterococcaceae</taxon>
        <taxon>Enterococcus</taxon>
    </lineage>
</organism>
<accession>A0A1I4J4B4</accession>
<dbReference type="AlphaFoldDB" id="A0A1I4J4B4"/>
<comment type="caution">
    <text evidence="2">The sequence shown here is derived from an EMBL/GenBank/DDBJ whole genome shotgun (WGS) entry which is preliminary data.</text>
</comment>
<dbReference type="Pfam" id="PF01510">
    <property type="entry name" value="Amidase_2"/>
    <property type="match status" value="1"/>
</dbReference>
<dbReference type="EMBL" id="NGMS01000001">
    <property type="protein sequence ID" value="OTP27330.1"/>
    <property type="molecule type" value="Genomic_DNA"/>
</dbReference>
<protein>
    <recommendedName>
        <fullName evidence="1">N-acetylmuramoyl-L-alanine amidase domain-containing protein</fullName>
    </recommendedName>
</protein>
<dbReference type="CDD" id="cd06583">
    <property type="entry name" value="PGRP"/>
    <property type="match status" value="1"/>
</dbReference>
<name>A0A1I4J4B4_ENTMU</name>
<proteinExistence type="predicted"/>
<dbReference type="InterPro" id="IPR002502">
    <property type="entry name" value="Amidase_domain"/>
</dbReference>
<dbReference type="SUPFAM" id="SSF55846">
    <property type="entry name" value="N-acetylmuramoyl-L-alanine amidase-like"/>
    <property type="match status" value="1"/>
</dbReference>
<feature type="domain" description="N-acetylmuramoyl-L-alanine amidase" evidence="1">
    <location>
        <begin position="27"/>
        <end position="144"/>
    </location>
</feature>
<gene>
    <name evidence="2" type="ORF">A5802_001065</name>
</gene>
<dbReference type="GO" id="GO:0009253">
    <property type="term" value="P:peptidoglycan catabolic process"/>
    <property type="evidence" value="ECO:0007669"/>
    <property type="project" value="InterPro"/>
</dbReference>
<evidence type="ECO:0000313" key="3">
    <source>
        <dbReference type="Proteomes" id="UP000195024"/>
    </source>
</evidence>
<dbReference type="Proteomes" id="UP000195024">
    <property type="component" value="Unassembled WGS sequence"/>
</dbReference>
<dbReference type="InterPro" id="IPR036505">
    <property type="entry name" value="Amidase/PGRP_sf"/>
</dbReference>
<dbReference type="RefSeq" id="WP_254905414.1">
    <property type="nucleotide sequence ID" value="NZ_FOUC01000001.1"/>
</dbReference>
<evidence type="ECO:0000313" key="2">
    <source>
        <dbReference type="EMBL" id="OTP27330.1"/>
    </source>
</evidence>
<evidence type="ECO:0000259" key="1">
    <source>
        <dbReference type="Pfam" id="PF01510"/>
    </source>
</evidence>
<dbReference type="Gene3D" id="3.40.80.10">
    <property type="entry name" value="Peptidoglycan recognition protein-like"/>
    <property type="match status" value="1"/>
</dbReference>
<dbReference type="GO" id="GO:0008745">
    <property type="term" value="F:N-acetylmuramoyl-L-alanine amidase activity"/>
    <property type="evidence" value="ECO:0007669"/>
    <property type="project" value="InterPro"/>
</dbReference>
<sequence>MRKIKLEDLRGDERILGPTNTKRKASEITKIARHHSATTTGDVWAFQNYWKNTLGWGTGGYHEIILRDGTVQWCYFDEDITNGVGGHNTPTYHICLVGTGSFTKEQEKAFDTRAKAAMQRFDLSVKDVMGHNEFIGHSSTICPGINMMMIRDRLSAAEDLTHDEIILASPPKAVGNYRGKLEIFNELSLGTFRIAGWLIPQNGAAFLDLGYVFWIDVDNPSVEVGRCRSAGIIRNDVNVAYGLPTGLRFGLDGTLDIQKHAGKKVFPMLRRTNEPNGNVISGQTVDISFPEYTLTIPKR</sequence>